<evidence type="ECO:0000259" key="1">
    <source>
        <dbReference type="Pfam" id="PF13349"/>
    </source>
</evidence>
<evidence type="ECO:0000313" key="3">
    <source>
        <dbReference type="Proteomes" id="UP000051256"/>
    </source>
</evidence>
<comment type="caution">
    <text evidence="2">The sequence shown here is derived from an EMBL/GenBank/DDBJ whole genome shotgun (WGS) entry which is preliminary data.</text>
</comment>
<dbReference type="RefSeq" id="WP_056977271.1">
    <property type="nucleotide sequence ID" value="NZ_AYZR01000004.1"/>
</dbReference>
<dbReference type="InterPro" id="IPR025164">
    <property type="entry name" value="Toastrack_DUF4097"/>
</dbReference>
<sequence>MKKLIKFGVVLFVGGLIATFIGWRMGGAQPVAVGKDWRPKIVHEEVRNKTLPTITEIDLDVTDANIAIQRGKRYGIRLEDRNVGKPTYRVSHQKLTVTQDWSDSFSGGIDWQAAPVHNIIITVPESAVLTNVKINNANGQINLTDNYINRLETSQGDGDLFATRGTIKNFKLNSNDGNVHLTQLRVTNGQAKLRDGSFEMDSGKLTNKLAVNNYDGLNRVNGVAAKGYYLQTTNGKNRLKSKTSASPIIHHADQTPLIKLINHDANNVIN</sequence>
<feature type="domain" description="DUF4097" evidence="1">
    <location>
        <begin position="54"/>
        <end position="242"/>
    </location>
</feature>
<keyword evidence="3" id="KW-1185">Reference proteome</keyword>
<protein>
    <recommendedName>
        <fullName evidence="1">DUF4097 domain-containing protein</fullName>
    </recommendedName>
</protein>
<name>A0A0R2D163_9LACO</name>
<dbReference type="AlphaFoldDB" id="A0A0R2D163"/>
<organism evidence="2 3">
    <name type="scientific">Lentilactobacillus senioris DSM 24302 = JCM 17472</name>
    <dbReference type="NCBI Taxonomy" id="1423802"/>
    <lineage>
        <taxon>Bacteria</taxon>
        <taxon>Bacillati</taxon>
        <taxon>Bacillota</taxon>
        <taxon>Bacilli</taxon>
        <taxon>Lactobacillales</taxon>
        <taxon>Lactobacillaceae</taxon>
        <taxon>Lentilactobacillus</taxon>
    </lineage>
</organism>
<dbReference type="Proteomes" id="UP000051256">
    <property type="component" value="Unassembled WGS sequence"/>
</dbReference>
<dbReference type="Pfam" id="PF13349">
    <property type="entry name" value="DUF4097"/>
    <property type="match status" value="1"/>
</dbReference>
<dbReference type="STRING" id="1423802.FC56_GL001135"/>
<evidence type="ECO:0000313" key="2">
    <source>
        <dbReference type="EMBL" id="KRM94187.1"/>
    </source>
</evidence>
<proteinExistence type="predicted"/>
<dbReference type="PATRIC" id="fig|1423802.4.peg.1150"/>
<gene>
    <name evidence="2" type="ORF">FC56_GL001135</name>
</gene>
<accession>A0A0R2D163</accession>
<reference evidence="2 3" key="1">
    <citation type="journal article" date="2015" name="Genome Announc.">
        <title>Expanding the biotechnology potential of lactobacilli through comparative genomics of 213 strains and associated genera.</title>
        <authorList>
            <person name="Sun Z."/>
            <person name="Harris H.M."/>
            <person name="McCann A."/>
            <person name="Guo C."/>
            <person name="Argimon S."/>
            <person name="Zhang W."/>
            <person name="Yang X."/>
            <person name="Jeffery I.B."/>
            <person name="Cooney J.C."/>
            <person name="Kagawa T.F."/>
            <person name="Liu W."/>
            <person name="Song Y."/>
            <person name="Salvetti E."/>
            <person name="Wrobel A."/>
            <person name="Rasinkangas P."/>
            <person name="Parkhill J."/>
            <person name="Rea M.C."/>
            <person name="O'Sullivan O."/>
            <person name="Ritari J."/>
            <person name="Douillard F.P."/>
            <person name="Paul Ross R."/>
            <person name="Yang R."/>
            <person name="Briner A.E."/>
            <person name="Felis G.E."/>
            <person name="de Vos W.M."/>
            <person name="Barrangou R."/>
            <person name="Klaenhammer T.R."/>
            <person name="Caufield P.W."/>
            <person name="Cui Y."/>
            <person name="Zhang H."/>
            <person name="O'Toole P.W."/>
        </authorList>
    </citation>
    <scope>NUCLEOTIDE SEQUENCE [LARGE SCALE GENOMIC DNA]</scope>
    <source>
        <strain evidence="2 3">DSM 24302</strain>
    </source>
</reference>
<dbReference type="EMBL" id="AYZR01000004">
    <property type="protein sequence ID" value="KRM94187.1"/>
    <property type="molecule type" value="Genomic_DNA"/>
</dbReference>